<dbReference type="GO" id="GO:0005829">
    <property type="term" value="C:cytosol"/>
    <property type="evidence" value="ECO:0007669"/>
    <property type="project" value="TreeGrafter"/>
</dbReference>
<protein>
    <recommendedName>
        <fullName evidence="2">Amidohydrolase-related domain-containing protein</fullName>
    </recommendedName>
</protein>
<proteinExistence type="predicted"/>
<dbReference type="PANTHER" id="PTHR11647">
    <property type="entry name" value="HYDRANTOINASE/DIHYDROPYRIMIDINASE FAMILY MEMBER"/>
    <property type="match status" value="1"/>
</dbReference>
<keyword evidence="4" id="KW-1185">Reference proteome</keyword>
<comment type="cofactor">
    <cofactor evidence="1">
        <name>Zn(2+)</name>
        <dbReference type="ChEBI" id="CHEBI:29105"/>
    </cofactor>
</comment>
<evidence type="ECO:0000313" key="3">
    <source>
        <dbReference type="EMBL" id="EMT53577.1"/>
    </source>
</evidence>
<name>M8DJH4_9BACL</name>
<dbReference type="GO" id="GO:0016812">
    <property type="term" value="F:hydrolase activity, acting on carbon-nitrogen (but not peptide) bonds, in cyclic amides"/>
    <property type="evidence" value="ECO:0007669"/>
    <property type="project" value="TreeGrafter"/>
</dbReference>
<dbReference type="SUPFAM" id="SSF51338">
    <property type="entry name" value="Composite domain of metallo-dependent hydrolases"/>
    <property type="match status" value="1"/>
</dbReference>
<accession>M8DJH4</accession>
<dbReference type="RefSeq" id="WP_003387066.1">
    <property type="nucleotide sequence ID" value="NZ_APBN01000002.1"/>
</dbReference>
<gene>
    <name evidence="3" type="ORF">I532_06175</name>
</gene>
<dbReference type="AlphaFoldDB" id="M8DJH4"/>
<dbReference type="Pfam" id="PF01979">
    <property type="entry name" value="Amidohydro_1"/>
    <property type="match status" value="1"/>
</dbReference>
<reference evidence="3 4" key="1">
    <citation type="submission" date="2013-03" db="EMBL/GenBank/DDBJ databases">
        <title>Assembly of a new bacterial strain Brevibacillus borstelensis AK1.</title>
        <authorList>
            <person name="Rajan I."/>
            <person name="PoliReddy D."/>
            <person name="Sugumar T."/>
            <person name="Rathinam K."/>
            <person name="Alqarawi S."/>
            <person name="Khalil A.B."/>
            <person name="Sivakumar N."/>
        </authorList>
    </citation>
    <scope>NUCLEOTIDE SEQUENCE [LARGE SCALE GENOMIC DNA]</scope>
    <source>
        <strain evidence="3 4">AK1</strain>
    </source>
</reference>
<dbReference type="InterPro" id="IPR011059">
    <property type="entry name" value="Metal-dep_hydrolase_composite"/>
</dbReference>
<dbReference type="OrthoDB" id="9775607at2"/>
<evidence type="ECO:0000313" key="4">
    <source>
        <dbReference type="Proteomes" id="UP000012081"/>
    </source>
</evidence>
<dbReference type="InterPro" id="IPR006680">
    <property type="entry name" value="Amidohydro-rel"/>
</dbReference>
<dbReference type="Gene3D" id="2.30.40.10">
    <property type="entry name" value="Urease, subunit C, domain 1"/>
    <property type="match status" value="1"/>
</dbReference>
<dbReference type="PANTHER" id="PTHR11647:SF1">
    <property type="entry name" value="COLLAPSIN RESPONSE MEDIATOR PROTEIN"/>
    <property type="match status" value="1"/>
</dbReference>
<dbReference type="InterPro" id="IPR050378">
    <property type="entry name" value="Metallo-dep_Hydrolases_sf"/>
</dbReference>
<dbReference type="STRING" id="1300222.I532_06175"/>
<organism evidence="3 4">
    <name type="scientific">Brevibacillus borstelensis AK1</name>
    <dbReference type="NCBI Taxonomy" id="1300222"/>
    <lineage>
        <taxon>Bacteria</taxon>
        <taxon>Bacillati</taxon>
        <taxon>Bacillota</taxon>
        <taxon>Bacilli</taxon>
        <taxon>Bacillales</taxon>
        <taxon>Paenibacillaceae</taxon>
        <taxon>Brevibacillus</taxon>
    </lineage>
</organism>
<evidence type="ECO:0000256" key="1">
    <source>
        <dbReference type="ARBA" id="ARBA00001947"/>
    </source>
</evidence>
<dbReference type="EMBL" id="APBN01000002">
    <property type="protein sequence ID" value="EMT53577.1"/>
    <property type="molecule type" value="Genomic_DNA"/>
</dbReference>
<comment type="caution">
    <text evidence="3">The sequence shown here is derived from an EMBL/GenBank/DDBJ whole genome shotgun (WGS) entry which is preliminary data.</text>
</comment>
<dbReference type="Proteomes" id="UP000012081">
    <property type="component" value="Unassembled WGS sequence"/>
</dbReference>
<sequence>MAMNELVIRNGTVVTASGIVEADIWIEDGKIKRVAKELLRVYRDTDQPLEEWDASGMYILPGFLALPDKSYAKIRSLEEYLHAVRSLAANGYTCMADVLHVDPWKKSDQWRYQAAIHFNNVIDYTMVVEVSASQMARGLVRQLCLEGYRSIRVTVRKQEEINRLEWETFSPILTSYRVLLTLHIPDDSAISREEKRNMHRQWLRRCRFWQIRTWVKADWAQALESFDDFYHVYQVKGMTADHALRFLAEHPFRSLSVMASLDSVQVDLRRTKWLDAELLRLLVKLCSTNTAKALGLYPRKGCIIPGADADLLFVKKEQWLTKFDLYTILNFSEIRLPTSVMSNGKWIFAEQQFAATIGMGRCHLDIKPYNFVM</sequence>
<dbReference type="Gene3D" id="3.20.20.140">
    <property type="entry name" value="Metal-dependent hydrolases"/>
    <property type="match status" value="2"/>
</dbReference>
<evidence type="ECO:0000259" key="2">
    <source>
        <dbReference type="Pfam" id="PF01979"/>
    </source>
</evidence>
<dbReference type="PATRIC" id="fig|1300222.3.peg.1266"/>
<feature type="domain" description="Amidohydrolase-related" evidence="2">
    <location>
        <begin position="282"/>
        <end position="346"/>
    </location>
</feature>